<keyword evidence="1" id="KW-0028">Amino-acid biosynthesis</keyword>
<dbReference type="Gene3D" id="3.20.20.70">
    <property type="entry name" value="Aldolase class I"/>
    <property type="match status" value="1"/>
</dbReference>
<dbReference type="PANTHER" id="PTHR10277">
    <property type="entry name" value="HOMOCITRATE SYNTHASE-RELATED"/>
    <property type="match status" value="1"/>
</dbReference>
<evidence type="ECO:0000256" key="2">
    <source>
        <dbReference type="ARBA" id="ARBA00022679"/>
    </source>
</evidence>
<evidence type="ECO:0000256" key="3">
    <source>
        <dbReference type="ARBA" id="ARBA00023211"/>
    </source>
</evidence>
<evidence type="ECO:0000256" key="1">
    <source>
        <dbReference type="ARBA" id="ARBA00022605"/>
    </source>
</evidence>
<dbReference type="SMART" id="SM00917">
    <property type="entry name" value="LeuA_dimer"/>
    <property type="match status" value="1"/>
</dbReference>
<dbReference type="EMBL" id="MEYH01000005">
    <property type="protein sequence ID" value="OGD17441.1"/>
    <property type="molecule type" value="Genomic_DNA"/>
</dbReference>
<evidence type="ECO:0000259" key="6">
    <source>
        <dbReference type="PROSITE" id="PS50991"/>
    </source>
</evidence>
<dbReference type="SUPFAM" id="SSF110921">
    <property type="entry name" value="2-isopropylmalate synthase LeuA, allosteric (dimerisation) domain"/>
    <property type="match status" value="1"/>
</dbReference>
<dbReference type="Pfam" id="PF08502">
    <property type="entry name" value="LeuA_dimer"/>
    <property type="match status" value="1"/>
</dbReference>
<dbReference type="PROSITE" id="PS50991">
    <property type="entry name" value="PYR_CT"/>
    <property type="match status" value="1"/>
</dbReference>
<keyword evidence="4" id="KW-0100">Branched-chain amino acid biosynthesis</keyword>
<dbReference type="InterPro" id="IPR000891">
    <property type="entry name" value="PYR_CT"/>
</dbReference>
<evidence type="ECO:0000256" key="5">
    <source>
        <dbReference type="RuleBase" id="RU003523"/>
    </source>
</evidence>
<organism evidence="7 8">
    <name type="scientific">Candidatus Sediminicultor quintus</name>
    <dbReference type="NCBI Taxonomy" id="1797291"/>
    <lineage>
        <taxon>Bacteria</taxon>
        <taxon>Pseudomonadati</taxon>
        <taxon>Atribacterota</taxon>
        <taxon>Candidatus Phoenicimicrobiia</taxon>
        <taxon>Candidatus Pheonicimicrobiales</taxon>
        <taxon>Candidatus Phoenicimicrobiaceae</taxon>
        <taxon>Candidatus Sediminicultor</taxon>
    </lineage>
</organism>
<dbReference type="InterPro" id="IPR013709">
    <property type="entry name" value="2-isopropylmalate_synth_dimer"/>
</dbReference>
<name>A0A1F5AG16_9BACT</name>
<dbReference type="InterPro" id="IPR013785">
    <property type="entry name" value="Aldolase_TIM"/>
</dbReference>
<evidence type="ECO:0000313" key="7">
    <source>
        <dbReference type="EMBL" id="OGD17441.1"/>
    </source>
</evidence>
<comment type="similarity">
    <text evidence="5">Belongs to the alpha-IPM synthase/homocitrate synthase family.</text>
</comment>
<dbReference type="SUPFAM" id="SSF51569">
    <property type="entry name" value="Aldolase"/>
    <property type="match status" value="1"/>
</dbReference>
<keyword evidence="2 5" id="KW-0808">Transferase</keyword>
<dbReference type="GO" id="GO:0009098">
    <property type="term" value="P:L-leucine biosynthetic process"/>
    <property type="evidence" value="ECO:0007669"/>
    <property type="project" value="InterPro"/>
</dbReference>
<reference evidence="7 8" key="1">
    <citation type="journal article" date="2016" name="Nat. Commun.">
        <title>Thousands of microbial genomes shed light on interconnected biogeochemical processes in an aquifer system.</title>
        <authorList>
            <person name="Anantharaman K."/>
            <person name="Brown C.T."/>
            <person name="Hug L.A."/>
            <person name="Sharon I."/>
            <person name="Castelle C.J."/>
            <person name="Probst A.J."/>
            <person name="Thomas B.C."/>
            <person name="Singh A."/>
            <person name="Wilkins M.J."/>
            <person name="Karaoz U."/>
            <person name="Brodie E.L."/>
            <person name="Williams K.H."/>
            <person name="Hubbard S.S."/>
            <person name="Banfield J.F."/>
        </authorList>
    </citation>
    <scope>NUCLEOTIDE SEQUENCE [LARGE SCALE GENOMIC DNA]</scope>
</reference>
<dbReference type="InterPro" id="IPR036230">
    <property type="entry name" value="LeuA_allosteric_dom_sf"/>
</dbReference>
<evidence type="ECO:0000256" key="4">
    <source>
        <dbReference type="ARBA" id="ARBA00023304"/>
    </source>
</evidence>
<dbReference type="PROSITE" id="PS00816">
    <property type="entry name" value="AIPM_HOMOCIT_SYNTH_2"/>
    <property type="match status" value="1"/>
</dbReference>
<comment type="caution">
    <text evidence="7">The sequence shown here is derived from an EMBL/GenBank/DDBJ whole genome shotgun (WGS) entry which is preliminary data.</text>
</comment>
<dbReference type="AlphaFoldDB" id="A0A1F5AG16"/>
<dbReference type="Gene3D" id="3.30.160.740">
    <property type="match status" value="1"/>
</dbReference>
<dbReference type="GO" id="GO:0003852">
    <property type="term" value="F:2-isopropylmalate synthase activity"/>
    <property type="evidence" value="ECO:0007669"/>
    <property type="project" value="InterPro"/>
</dbReference>
<dbReference type="Proteomes" id="UP000177701">
    <property type="component" value="Unassembled WGS sequence"/>
</dbReference>
<dbReference type="PROSITE" id="PS00815">
    <property type="entry name" value="AIPM_HOMOCIT_SYNTH_1"/>
    <property type="match status" value="1"/>
</dbReference>
<protein>
    <submittedName>
        <fullName evidence="7">2-isopropylmalate synthase</fullName>
    </submittedName>
</protein>
<proteinExistence type="inferred from homology"/>
<dbReference type="Gene3D" id="3.30.160.340">
    <property type="match status" value="1"/>
</dbReference>
<dbReference type="STRING" id="1797291.A2V47_08865"/>
<dbReference type="InterPro" id="IPR002034">
    <property type="entry name" value="AIPM/Hcit_synth_CS"/>
</dbReference>
<keyword evidence="3" id="KW-0464">Manganese</keyword>
<evidence type="ECO:0000313" key="8">
    <source>
        <dbReference type="Proteomes" id="UP000177701"/>
    </source>
</evidence>
<dbReference type="InterPro" id="IPR050073">
    <property type="entry name" value="2-IPM_HCS-like"/>
</dbReference>
<sequence length="512" mass="57728">MDTTLRDGEQMKGVSYSPQEKLTIAKILLKEVKVDRIEIASARVSKGEEQSVAVIIDWAKKAGCVEKIEILGFVDKIESVDWICNFGGKIMNILSKGSMNHLKNQLRKTKEQHVQDIKETVAYANKKGVTCNIYFEDWSQGMINSRDYVYYLLDSLQGEPIKRFMLPDTLGILYSSQVFEFIKEILARYPNLHFDFHAHNDYGLATANTLVAVEAGIEGVHCTVNGMGERAGNAPLEEVAVGLHDFLKIKTGIEEKHLFHLSKTVEVFSGHRIAFNKPISGVNVFTQTAGIHADGDKKGNLYVTSLFPERFNRKRQYSLGKLSGKSNLEYNLEEIDIELTQAQKKRVLERIIELGDRKETITAGDLPYIILDVLETPQEKTFKLELCNIVTSMELKPIAVVKLLYKDKGKDEEIQLEESAQGDGGYDAFMNAIRKIAKKINYPLPILLDYTVNIPPGGKTDALVQCTITWEWQDHKTFITKGVNPDQVLAAIEATEKMLNIIAFQKKENRGH</sequence>
<accession>A0A1F5AG16</accession>
<dbReference type="InterPro" id="IPR054691">
    <property type="entry name" value="LeuA/HCS_post-cat"/>
</dbReference>
<feature type="domain" description="Pyruvate carboxyltransferase" evidence="6">
    <location>
        <begin position="1"/>
        <end position="259"/>
    </location>
</feature>
<dbReference type="Pfam" id="PF22617">
    <property type="entry name" value="HCS_D2"/>
    <property type="match status" value="1"/>
</dbReference>
<dbReference type="Pfam" id="PF00682">
    <property type="entry name" value="HMGL-like"/>
    <property type="match status" value="1"/>
</dbReference>
<gene>
    <name evidence="7" type="ORF">A2V47_08865</name>
</gene>
<dbReference type="PANTHER" id="PTHR10277:SF57">
    <property type="entry name" value="(R)-CITRAMALATE SYNTHASE CIMA"/>
    <property type="match status" value="1"/>
</dbReference>